<dbReference type="CDD" id="cd01392">
    <property type="entry name" value="HTH_LacI"/>
    <property type="match status" value="1"/>
</dbReference>
<accession>A0A7J5TIB8</accession>
<comment type="caution">
    <text evidence="5">The sequence shown here is derived from an EMBL/GenBank/DDBJ whole genome shotgun (WGS) entry which is preliminary data.</text>
</comment>
<evidence type="ECO:0000313" key="6">
    <source>
        <dbReference type="Proteomes" id="UP000429211"/>
    </source>
</evidence>
<dbReference type="PROSITE" id="PS00356">
    <property type="entry name" value="HTH_LACI_1"/>
    <property type="match status" value="1"/>
</dbReference>
<keyword evidence="1" id="KW-0805">Transcription regulation</keyword>
<dbReference type="SUPFAM" id="SSF47413">
    <property type="entry name" value="lambda repressor-like DNA-binding domains"/>
    <property type="match status" value="1"/>
</dbReference>
<dbReference type="PROSITE" id="PS50932">
    <property type="entry name" value="HTH_LACI_2"/>
    <property type="match status" value="1"/>
</dbReference>
<dbReference type="GO" id="GO:0003700">
    <property type="term" value="F:DNA-binding transcription factor activity"/>
    <property type="evidence" value="ECO:0007669"/>
    <property type="project" value="TreeGrafter"/>
</dbReference>
<evidence type="ECO:0000256" key="2">
    <source>
        <dbReference type="ARBA" id="ARBA00023125"/>
    </source>
</evidence>
<protein>
    <submittedName>
        <fullName evidence="5">LacI family DNA-binding transcriptional regulator</fullName>
    </submittedName>
</protein>
<dbReference type="PANTHER" id="PTHR30146">
    <property type="entry name" value="LACI-RELATED TRANSCRIPTIONAL REPRESSOR"/>
    <property type="match status" value="1"/>
</dbReference>
<keyword evidence="2 5" id="KW-0238">DNA-binding</keyword>
<dbReference type="Pfam" id="PF00356">
    <property type="entry name" value="LacI"/>
    <property type="match status" value="1"/>
</dbReference>
<dbReference type="GO" id="GO:0000976">
    <property type="term" value="F:transcription cis-regulatory region binding"/>
    <property type="evidence" value="ECO:0007669"/>
    <property type="project" value="TreeGrafter"/>
</dbReference>
<keyword evidence="3" id="KW-0804">Transcription</keyword>
<evidence type="ECO:0000259" key="4">
    <source>
        <dbReference type="PROSITE" id="PS50932"/>
    </source>
</evidence>
<dbReference type="SUPFAM" id="SSF53822">
    <property type="entry name" value="Periplasmic binding protein-like I"/>
    <property type="match status" value="1"/>
</dbReference>
<name>A0A7J5TIB8_9BIFI</name>
<evidence type="ECO:0000256" key="1">
    <source>
        <dbReference type="ARBA" id="ARBA00023015"/>
    </source>
</evidence>
<proteinExistence type="predicted"/>
<dbReference type="PANTHER" id="PTHR30146:SF145">
    <property type="entry name" value="RIBOSE OPERON REPRESSOR"/>
    <property type="match status" value="1"/>
</dbReference>
<dbReference type="InterPro" id="IPR025997">
    <property type="entry name" value="SBP_2_dom"/>
</dbReference>
<dbReference type="AlphaFoldDB" id="A0A7J5TIB8"/>
<dbReference type="InterPro" id="IPR000843">
    <property type="entry name" value="HTH_LacI"/>
</dbReference>
<dbReference type="Gene3D" id="1.10.260.40">
    <property type="entry name" value="lambda repressor-like DNA-binding domains"/>
    <property type="match status" value="1"/>
</dbReference>
<dbReference type="InterPro" id="IPR010982">
    <property type="entry name" value="Lambda_DNA-bd_dom_sf"/>
</dbReference>
<dbReference type="SMART" id="SM00354">
    <property type="entry name" value="HTH_LACI"/>
    <property type="match status" value="1"/>
</dbReference>
<dbReference type="InterPro" id="IPR028082">
    <property type="entry name" value="Peripla_BP_I"/>
</dbReference>
<evidence type="ECO:0000256" key="3">
    <source>
        <dbReference type="ARBA" id="ARBA00023163"/>
    </source>
</evidence>
<gene>
    <name evidence="5" type="ORF">GBB04_03845</name>
</gene>
<reference evidence="5 6" key="1">
    <citation type="journal article" date="2019" name="Nat. Med.">
        <title>A library of human gut bacterial isolates paired with longitudinal multiomics data enables mechanistic microbiome research.</title>
        <authorList>
            <person name="Poyet M."/>
            <person name="Groussin M."/>
            <person name="Gibbons S.M."/>
            <person name="Avila-Pacheco J."/>
            <person name="Jiang X."/>
            <person name="Kearney S.M."/>
            <person name="Perrotta A.R."/>
            <person name="Berdy B."/>
            <person name="Zhao S."/>
            <person name="Lieberman T.D."/>
            <person name="Swanson P.K."/>
            <person name="Smith M."/>
            <person name="Roesemann S."/>
            <person name="Alexander J.E."/>
            <person name="Rich S.A."/>
            <person name="Livny J."/>
            <person name="Vlamakis H."/>
            <person name="Clish C."/>
            <person name="Bullock K."/>
            <person name="Deik A."/>
            <person name="Scott J."/>
            <person name="Pierce K.A."/>
            <person name="Xavier R.J."/>
            <person name="Alm E.J."/>
        </authorList>
    </citation>
    <scope>NUCLEOTIDE SEQUENCE [LARGE SCALE GENOMIC DNA]</scope>
    <source>
        <strain evidence="5 6">BIOML-A2</strain>
    </source>
</reference>
<feature type="domain" description="HTH lacI-type" evidence="4">
    <location>
        <begin position="13"/>
        <end position="68"/>
    </location>
</feature>
<organism evidence="5 6">
    <name type="scientific">Bifidobacterium dentium</name>
    <dbReference type="NCBI Taxonomy" id="1689"/>
    <lineage>
        <taxon>Bacteria</taxon>
        <taxon>Bacillati</taxon>
        <taxon>Actinomycetota</taxon>
        <taxon>Actinomycetes</taxon>
        <taxon>Bifidobacteriales</taxon>
        <taxon>Bifidobacteriaceae</taxon>
        <taxon>Bifidobacterium</taxon>
    </lineage>
</organism>
<dbReference type="Pfam" id="PF13407">
    <property type="entry name" value="Peripla_BP_4"/>
    <property type="match status" value="1"/>
</dbReference>
<sequence>MGRMSANKAGRKASMGDVAAAAGVSKTTISRYLHGEFGYMSEQTKAKIEGVIKELGYRPNKMAQSLKATVSHMVGVSIADMGNPFSSLLIKGIQEECRARDVQLLVSDSNNQPTLERANIESLLDAQVDGLIVNTVGNNDDWLVRFHDRANRKPVVMLDRIVLPLIYDSVTNNNDAAVREMLEYLKGQGFAYVVFVMRPGEGISTRTARRQAVERYCDDLGLGGEVLVYDDGIDGLRSRIANLLELCGNRKTCLFANNDESMRDILEATSAGLRRRVGVCSFADEHWAKYSGPGITCLDQEPMLMGRRAAQKLFARIYDGSEEPCSLDEVPARLCIFASTEI</sequence>
<dbReference type="CDD" id="cd06283">
    <property type="entry name" value="PBP1_RegR_EndR_KdgR-like"/>
    <property type="match status" value="1"/>
</dbReference>
<dbReference type="EMBL" id="WDPD01000003">
    <property type="protein sequence ID" value="KAB7461600.1"/>
    <property type="molecule type" value="Genomic_DNA"/>
</dbReference>
<evidence type="ECO:0000313" key="5">
    <source>
        <dbReference type="EMBL" id="KAB7461600.1"/>
    </source>
</evidence>
<dbReference type="Proteomes" id="UP000429211">
    <property type="component" value="Unassembled WGS sequence"/>
</dbReference>
<dbReference type="Gene3D" id="3.40.50.2300">
    <property type="match status" value="2"/>
</dbReference>